<keyword evidence="4" id="KW-1185">Reference proteome</keyword>
<dbReference type="AlphaFoldDB" id="A0A918NAK2"/>
<dbReference type="InterPro" id="IPR046703">
    <property type="entry name" value="DUF6776"/>
</dbReference>
<dbReference type="EMBL" id="BMXR01000005">
    <property type="protein sequence ID" value="GGX53808.1"/>
    <property type="molecule type" value="Genomic_DNA"/>
</dbReference>
<organism evidence="3 4">
    <name type="scientific">Saccharospirillum salsuginis</name>
    <dbReference type="NCBI Taxonomy" id="418750"/>
    <lineage>
        <taxon>Bacteria</taxon>
        <taxon>Pseudomonadati</taxon>
        <taxon>Pseudomonadota</taxon>
        <taxon>Gammaproteobacteria</taxon>
        <taxon>Oceanospirillales</taxon>
        <taxon>Saccharospirillaceae</taxon>
        <taxon>Saccharospirillum</taxon>
    </lineage>
</organism>
<reference evidence="3" key="1">
    <citation type="journal article" date="2014" name="Int. J. Syst. Evol. Microbiol.">
        <title>Complete genome sequence of Corynebacterium casei LMG S-19264T (=DSM 44701T), isolated from a smear-ripened cheese.</title>
        <authorList>
            <consortium name="US DOE Joint Genome Institute (JGI-PGF)"/>
            <person name="Walter F."/>
            <person name="Albersmeier A."/>
            <person name="Kalinowski J."/>
            <person name="Ruckert C."/>
        </authorList>
    </citation>
    <scope>NUCLEOTIDE SEQUENCE</scope>
    <source>
        <strain evidence="3">KCTC 22169</strain>
    </source>
</reference>
<keyword evidence="2" id="KW-0472">Membrane</keyword>
<evidence type="ECO:0000313" key="4">
    <source>
        <dbReference type="Proteomes" id="UP000626148"/>
    </source>
</evidence>
<evidence type="ECO:0000256" key="2">
    <source>
        <dbReference type="SAM" id="Phobius"/>
    </source>
</evidence>
<reference evidence="3" key="2">
    <citation type="submission" date="2020-09" db="EMBL/GenBank/DDBJ databases">
        <authorList>
            <person name="Sun Q."/>
            <person name="Kim S."/>
        </authorList>
    </citation>
    <scope>NUCLEOTIDE SEQUENCE</scope>
    <source>
        <strain evidence="3">KCTC 22169</strain>
    </source>
</reference>
<evidence type="ECO:0000313" key="3">
    <source>
        <dbReference type="EMBL" id="GGX53808.1"/>
    </source>
</evidence>
<dbReference type="Proteomes" id="UP000626148">
    <property type="component" value="Unassembled WGS sequence"/>
</dbReference>
<feature type="transmembrane region" description="Helical" evidence="2">
    <location>
        <begin position="12"/>
        <end position="30"/>
    </location>
</feature>
<dbReference type="RefSeq" id="WP_189608541.1">
    <property type="nucleotide sequence ID" value="NZ_BMXR01000005.1"/>
</dbReference>
<name>A0A918NAK2_9GAMM</name>
<keyword evidence="2" id="KW-0812">Transmembrane</keyword>
<keyword evidence="2" id="KW-1133">Transmembrane helix</keyword>
<accession>A0A918NAK2</accession>
<comment type="caution">
    <text evidence="3">The sequence shown here is derived from an EMBL/GenBank/DDBJ whole genome shotgun (WGS) entry which is preliminary data.</text>
</comment>
<feature type="coiled-coil region" evidence="1">
    <location>
        <begin position="48"/>
        <end position="110"/>
    </location>
</feature>
<protein>
    <submittedName>
        <fullName evidence="3">Membrane protein</fullName>
    </submittedName>
</protein>
<gene>
    <name evidence="3" type="ORF">GCM10007392_21400</name>
</gene>
<proteinExistence type="predicted"/>
<sequence length="241" mass="26976">MAVVPHRPWRRWGLLFAGIVILVLAVYGAYRYGLQSGFSAQQSWVTERRALQSALAEAEKQQEALRMKVATLERGSLVDRQSNESSRQVIRDLTDQVARLEEEVALYQGIMSPSTGDEGLRVQEVTLEPTSSEDRYRYTLMLTQAGNNDQYLQGFVGVNIVGSQAGERVALPLKDVSDDIDDVDIKFRYRYFQDIKGDLVLPDGFVPDQIQVVAQAVGERSARVEAAYDWSDLENGTNVGQ</sequence>
<keyword evidence="1" id="KW-0175">Coiled coil</keyword>
<evidence type="ECO:0000256" key="1">
    <source>
        <dbReference type="SAM" id="Coils"/>
    </source>
</evidence>
<dbReference type="Pfam" id="PF20567">
    <property type="entry name" value="DUF6776"/>
    <property type="match status" value="1"/>
</dbReference>